<name>A0A923HLX1_9BURK</name>
<dbReference type="EMBL" id="JACOFZ010000001">
    <property type="protein sequence ID" value="MBC3880783.1"/>
    <property type="molecule type" value="Genomic_DNA"/>
</dbReference>
<evidence type="ECO:0000313" key="5">
    <source>
        <dbReference type="Proteomes" id="UP000627446"/>
    </source>
</evidence>
<accession>A0A923HLX1</accession>
<dbReference type="PROSITE" id="PS51257">
    <property type="entry name" value="PROKAR_LIPOPROTEIN"/>
    <property type="match status" value="1"/>
</dbReference>
<dbReference type="Proteomes" id="UP000627446">
    <property type="component" value="Unassembled WGS sequence"/>
</dbReference>
<keyword evidence="5" id="KW-1185">Reference proteome</keyword>
<dbReference type="RefSeq" id="WP_186914742.1">
    <property type="nucleotide sequence ID" value="NZ_JACOFZ010000001.1"/>
</dbReference>
<dbReference type="GO" id="GO:1990281">
    <property type="term" value="C:efflux pump complex"/>
    <property type="evidence" value="ECO:0007669"/>
    <property type="project" value="TreeGrafter"/>
</dbReference>
<organism evidence="4 5">
    <name type="scientific">Undibacterium nitidum</name>
    <dbReference type="NCBI Taxonomy" id="2762298"/>
    <lineage>
        <taxon>Bacteria</taxon>
        <taxon>Pseudomonadati</taxon>
        <taxon>Pseudomonadota</taxon>
        <taxon>Betaproteobacteria</taxon>
        <taxon>Burkholderiales</taxon>
        <taxon>Oxalobacteraceae</taxon>
        <taxon>Undibacterium</taxon>
    </lineage>
</organism>
<feature type="region of interest" description="Disordered" evidence="1">
    <location>
        <begin position="393"/>
        <end position="427"/>
    </location>
</feature>
<dbReference type="InterPro" id="IPR058627">
    <property type="entry name" value="MdtA-like_C"/>
</dbReference>
<protein>
    <submittedName>
        <fullName evidence="4">Secretion protein HlyD</fullName>
    </submittedName>
</protein>
<comment type="caution">
    <text evidence="4">The sequence shown here is derived from an EMBL/GenBank/DDBJ whole genome shotgun (WGS) entry which is preliminary data.</text>
</comment>
<proteinExistence type="predicted"/>
<dbReference type="AlphaFoldDB" id="A0A923HLX1"/>
<feature type="chain" id="PRO_5038116436" evidence="2">
    <location>
        <begin position="21"/>
        <end position="427"/>
    </location>
</feature>
<gene>
    <name evidence="4" type="ORF">H8K36_05305</name>
</gene>
<evidence type="ECO:0000313" key="4">
    <source>
        <dbReference type="EMBL" id="MBC3880783.1"/>
    </source>
</evidence>
<evidence type="ECO:0000256" key="1">
    <source>
        <dbReference type="SAM" id="MobiDB-lite"/>
    </source>
</evidence>
<dbReference type="GO" id="GO:0015562">
    <property type="term" value="F:efflux transmembrane transporter activity"/>
    <property type="evidence" value="ECO:0007669"/>
    <property type="project" value="TreeGrafter"/>
</dbReference>
<dbReference type="Pfam" id="PF25967">
    <property type="entry name" value="RND-MFP_C"/>
    <property type="match status" value="1"/>
</dbReference>
<sequence>MMKLKLSALVLAMLSLVACGSDTGNEALPTEKVKQAPWREELVAEGEIKAAASTSLNVPGEGWDQRNLLSMVPNGSLVEKGQVIATFDAAQSRVQLSQAEVDLLRKELNEAAVLAQSNLGRAELGSESSKVNTDLSLSQRYANADLKIFAQNSILDKLVDIGFLTDKQGYLNWKKGQLGLRQDAEQAVIGSQKESINLKINQKRKSLDSLQLLAPHQGVFILKARWDGTLPQVGGRLWAGDEFGSLPDLEKQVARFSIAEGAAFGLKEGQMVKVRLSGTGTELNLKVSKVGKTASTKSRESPVKYSDFEVVIDDAMVKQYGLKPGQAVSAKVDLLDMPNVISVPNIALVQDGSDYSVLVMNGTKAEKRKIDLGMRGPVRTEVKAGLKLGDEVVLTPQEKGDKKEADKNVEAVKKSGAGQEKQKEGKA</sequence>
<reference evidence="4" key="1">
    <citation type="submission" date="2020-08" db="EMBL/GenBank/DDBJ databases">
        <title>Novel species isolated from subtropical streams in China.</title>
        <authorList>
            <person name="Lu H."/>
        </authorList>
    </citation>
    <scope>NUCLEOTIDE SEQUENCE</scope>
    <source>
        <strain evidence="4">LX22W</strain>
    </source>
</reference>
<evidence type="ECO:0000259" key="3">
    <source>
        <dbReference type="Pfam" id="PF25967"/>
    </source>
</evidence>
<keyword evidence="2" id="KW-0732">Signal</keyword>
<dbReference type="PANTHER" id="PTHR30469">
    <property type="entry name" value="MULTIDRUG RESISTANCE PROTEIN MDTA"/>
    <property type="match status" value="1"/>
</dbReference>
<feature type="domain" description="Multidrug resistance protein MdtA-like C-terminal permuted SH3" evidence="3">
    <location>
        <begin position="339"/>
        <end position="394"/>
    </location>
</feature>
<dbReference type="PANTHER" id="PTHR30469:SF15">
    <property type="entry name" value="HLYD FAMILY OF SECRETION PROTEINS"/>
    <property type="match status" value="1"/>
</dbReference>
<dbReference type="Gene3D" id="6.20.50.140">
    <property type="match status" value="1"/>
</dbReference>
<evidence type="ECO:0000256" key="2">
    <source>
        <dbReference type="SAM" id="SignalP"/>
    </source>
</evidence>
<feature type="signal peptide" evidence="2">
    <location>
        <begin position="1"/>
        <end position="20"/>
    </location>
</feature>
<dbReference type="Gene3D" id="2.40.30.170">
    <property type="match status" value="1"/>
</dbReference>
<feature type="compositionally biased region" description="Basic and acidic residues" evidence="1">
    <location>
        <begin position="398"/>
        <end position="413"/>
    </location>
</feature>